<reference evidence="2" key="1">
    <citation type="submission" date="2020-09" db="EMBL/GenBank/DDBJ databases">
        <authorList>
            <person name="Kim M.K."/>
        </authorList>
    </citation>
    <scope>NUCLEOTIDE SEQUENCE</scope>
    <source>
        <strain evidence="2">BT702</strain>
    </source>
</reference>
<gene>
    <name evidence="2" type="ORF">IC229_21205</name>
</gene>
<dbReference type="AlphaFoldDB" id="A0A926XYF8"/>
<dbReference type="Proteomes" id="UP000598820">
    <property type="component" value="Unassembled WGS sequence"/>
</dbReference>
<protein>
    <submittedName>
        <fullName evidence="2">DUF4476 domain-containing protein</fullName>
    </submittedName>
</protein>
<organism evidence="2 3">
    <name type="scientific">Spirosoma profusum</name>
    <dbReference type="NCBI Taxonomy" id="2771354"/>
    <lineage>
        <taxon>Bacteria</taxon>
        <taxon>Pseudomonadati</taxon>
        <taxon>Bacteroidota</taxon>
        <taxon>Cytophagia</taxon>
        <taxon>Cytophagales</taxon>
        <taxon>Cytophagaceae</taxon>
        <taxon>Spirosoma</taxon>
    </lineage>
</organism>
<feature type="domain" description="DUF4476" evidence="1">
    <location>
        <begin position="152"/>
        <end position="241"/>
    </location>
</feature>
<sequence>MNSKPGSFKTRTTVTMKSIRYVLLTIGCLLITKQSWAESLFFLRIADIGRYTVTIGEQSLTLSTHRYRFFELPAGQARITIAQNNIAVYQGWVDLHADSRIMAEFSARQGLRILGSSPISVDDQLWNGGQSRSSSQGFPQQPGRYDNLSMAMTAQAFDRIREAISKQTFDNDKYELFNTLLTNQSIASAQLAELLKLFDFDKKRLEAAKKVYQQIVDRENIYKVFDSFTFNTSVNELKAFISKN</sequence>
<proteinExistence type="predicted"/>
<dbReference type="RefSeq" id="WP_190889028.1">
    <property type="nucleotide sequence ID" value="NZ_JACWZY010000020.1"/>
</dbReference>
<dbReference type="InterPro" id="IPR028011">
    <property type="entry name" value="DUF4476"/>
</dbReference>
<accession>A0A926XYF8</accession>
<dbReference type="EMBL" id="JACWZY010000020">
    <property type="protein sequence ID" value="MBD2703178.1"/>
    <property type="molecule type" value="Genomic_DNA"/>
</dbReference>
<evidence type="ECO:0000259" key="1">
    <source>
        <dbReference type="Pfam" id="PF14771"/>
    </source>
</evidence>
<name>A0A926XYF8_9BACT</name>
<keyword evidence="3" id="KW-1185">Reference proteome</keyword>
<comment type="caution">
    <text evidence="2">The sequence shown here is derived from an EMBL/GenBank/DDBJ whole genome shotgun (WGS) entry which is preliminary data.</text>
</comment>
<evidence type="ECO:0000313" key="3">
    <source>
        <dbReference type="Proteomes" id="UP000598820"/>
    </source>
</evidence>
<evidence type="ECO:0000313" key="2">
    <source>
        <dbReference type="EMBL" id="MBD2703178.1"/>
    </source>
</evidence>
<dbReference type="Pfam" id="PF14771">
    <property type="entry name" value="DUF4476"/>
    <property type="match status" value="1"/>
</dbReference>